<reference evidence="6 7" key="1">
    <citation type="submission" date="2022-04" db="EMBL/GenBank/DDBJ databases">
        <authorList>
            <person name="Grouzdev D.S."/>
            <person name="Pantiukh K.S."/>
            <person name="Krutkina M.S."/>
        </authorList>
    </citation>
    <scope>NUCLEOTIDE SEQUENCE [LARGE SCALE GENOMIC DNA]</scope>
    <source>
        <strain evidence="6 7">6x-1</strain>
    </source>
</reference>
<feature type="transmembrane region" description="Helical" evidence="4">
    <location>
        <begin position="349"/>
        <end position="368"/>
    </location>
</feature>
<comment type="caution">
    <text evidence="6">The sequence shown here is derived from an EMBL/GenBank/DDBJ whole genome shotgun (WGS) entry which is preliminary data.</text>
</comment>
<evidence type="ECO:0000313" key="7">
    <source>
        <dbReference type="Proteomes" id="UP001203284"/>
    </source>
</evidence>
<protein>
    <submittedName>
        <fullName evidence="6">MFS transporter</fullName>
    </submittedName>
</protein>
<feature type="transmembrane region" description="Helical" evidence="4">
    <location>
        <begin position="109"/>
        <end position="131"/>
    </location>
</feature>
<dbReference type="PROSITE" id="PS50850">
    <property type="entry name" value="MFS"/>
    <property type="match status" value="1"/>
</dbReference>
<keyword evidence="1 4" id="KW-0812">Transmembrane</keyword>
<feature type="transmembrane region" description="Helical" evidence="4">
    <location>
        <begin position="224"/>
        <end position="245"/>
    </location>
</feature>
<feature type="transmembrane region" description="Helical" evidence="4">
    <location>
        <begin position="56"/>
        <end position="73"/>
    </location>
</feature>
<evidence type="ECO:0000256" key="2">
    <source>
        <dbReference type="ARBA" id="ARBA00022989"/>
    </source>
</evidence>
<evidence type="ECO:0000256" key="4">
    <source>
        <dbReference type="SAM" id="Phobius"/>
    </source>
</evidence>
<dbReference type="InterPro" id="IPR036259">
    <property type="entry name" value="MFS_trans_sf"/>
</dbReference>
<keyword evidence="2 4" id="KW-1133">Transmembrane helix</keyword>
<dbReference type="RefSeq" id="WP_247025747.1">
    <property type="nucleotide sequence ID" value="NZ_JALKCH010000001.1"/>
</dbReference>
<dbReference type="InterPro" id="IPR011701">
    <property type="entry name" value="MFS"/>
</dbReference>
<feature type="transmembrane region" description="Helical" evidence="4">
    <location>
        <begin position="85"/>
        <end position="103"/>
    </location>
</feature>
<dbReference type="Pfam" id="PF07690">
    <property type="entry name" value="MFS_1"/>
    <property type="match status" value="1"/>
</dbReference>
<proteinExistence type="predicted"/>
<dbReference type="PANTHER" id="PTHR42910:SF1">
    <property type="entry name" value="MAJOR FACILITATOR SUPERFAMILY (MFS) PROFILE DOMAIN-CONTAINING PROTEIN"/>
    <property type="match status" value="1"/>
</dbReference>
<evidence type="ECO:0000259" key="5">
    <source>
        <dbReference type="PROSITE" id="PS50850"/>
    </source>
</evidence>
<dbReference type="Gene3D" id="1.20.1250.20">
    <property type="entry name" value="MFS general substrate transporter like domains"/>
    <property type="match status" value="1"/>
</dbReference>
<keyword evidence="7" id="KW-1185">Reference proteome</keyword>
<dbReference type="CDD" id="cd17324">
    <property type="entry name" value="MFS_NepI_like"/>
    <property type="match status" value="1"/>
</dbReference>
<dbReference type="PANTHER" id="PTHR42910">
    <property type="entry name" value="TRANSPORTER SCO4007-RELATED"/>
    <property type="match status" value="1"/>
</dbReference>
<organism evidence="6 7">
    <name type="scientific">Ancylobacter crimeensis</name>
    <dbReference type="NCBI Taxonomy" id="2579147"/>
    <lineage>
        <taxon>Bacteria</taxon>
        <taxon>Pseudomonadati</taxon>
        <taxon>Pseudomonadota</taxon>
        <taxon>Alphaproteobacteria</taxon>
        <taxon>Hyphomicrobiales</taxon>
        <taxon>Xanthobacteraceae</taxon>
        <taxon>Ancylobacter</taxon>
    </lineage>
</organism>
<keyword evidence="3 4" id="KW-0472">Membrane</keyword>
<gene>
    <name evidence="6" type="ORF">MWN34_00900</name>
</gene>
<feature type="transmembrane region" description="Helical" evidence="4">
    <location>
        <begin position="18"/>
        <end position="36"/>
    </location>
</feature>
<feature type="domain" description="Major facilitator superfamily (MFS) profile" evidence="5">
    <location>
        <begin position="19"/>
        <end position="398"/>
    </location>
</feature>
<feature type="transmembrane region" description="Helical" evidence="4">
    <location>
        <begin position="143"/>
        <end position="161"/>
    </location>
</feature>
<feature type="transmembrane region" description="Helical" evidence="4">
    <location>
        <begin position="374"/>
        <end position="393"/>
    </location>
</feature>
<evidence type="ECO:0000256" key="1">
    <source>
        <dbReference type="ARBA" id="ARBA00022692"/>
    </source>
</evidence>
<evidence type="ECO:0000256" key="3">
    <source>
        <dbReference type="ARBA" id="ARBA00023136"/>
    </source>
</evidence>
<feature type="transmembrane region" description="Helical" evidence="4">
    <location>
        <begin position="257"/>
        <end position="278"/>
    </location>
</feature>
<dbReference type="InterPro" id="IPR020846">
    <property type="entry name" value="MFS_dom"/>
</dbReference>
<dbReference type="SUPFAM" id="SSF103473">
    <property type="entry name" value="MFS general substrate transporter"/>
    <property type="match status" value="1"/>
</dbReference>
<dbReference type="Proteomes" id="UP001203284">
    <property type="component" value="Unassembled WGS sequence"/>
</dbReference>
<evidence type="ECO:0000313" key="6">
    <source>
        <dbReference type="EMBL" id="MCK0195464.1"/>
    </source>
</evidence>
<name>A0ABT0D698_9HYPH</name>
<feature type="transmembrane region" description="Helical" evidence="4">
    <location>
        <begin position="167"/>
        <end position="190"/>
    </location>
</feature>
<sequence>MTAPAETADRPHRPTSPVTFFLLALAAGAGAGNLYYTQPLLPLIAPDIGLDESIGSLVVTLGQIGYILGLLLVVPLGDIVENRRLIASILILAAAGLLLAFFAPTAPLFLAAALMFGVGSVVAQVAVPFAAHLAAPEERGRRVGSVVSGLMTGILLARPVASMIAHWFGWHAVFGLAAAVMLVLAVGLRLTLPERHPHTRTGYFALVGSLPGLWRATPVLRRRAAYQAAMFATFILFWTAVPLLLTGAPFRLDQQGLALFALAGAASVVISPVAGRIADRGWSRAGTVGAFVLAIGGFLATLWGAQVESLGILVAGAVVLDLAVTANLVLGQRALFMLAPELRARLNGLYIAVFFFGGAFGSAIASPLFESHGWPAVTAAALVMLIAAFLYFLTERRGL</sequence>
<feature type="transmembrane region" description="Helical" evidence="4">
    <location>
        <begin position="285"/>
        <end position="304"/>
    </location>
</feature>
<accession>A0ABT0D698</accession>
<feature type="transmembrane region" description="Helical" evidence="4">
    <location>
        <begin position="310"/>
        <end position="329"/>
    </location>
</feature>
<dbReference type="EMBL" id="JALKCH010000001">
    <property type="protein sequence ID" value="MCK0195464.1"/>
    <property type="molecule type" value="Genomic_DNA"/>
</dbReference>